<proteinExistence type="predicted"/>
<organism evidence="2 3">
    <name type="scientific">Planktotalea frisia</name>
    <dbReference type="NCBI Taxonomy" id="696762"/>
    <lineage>
        <taxon>Bacteria</taxon>
        <taxon>Pseudomonadati</taxon>
        <taxon>Pseudomonadota</taxon>
        <taxon>Alphaproteobacteria</taxon>
        <taxon>Rhodobacterales</taxon>
        <taxon>Paracoccaceae</taxon>
        <taxon>Planktotalea</taxon>
    </lineage>
</organism>
<name>A0A1L9NYZ5_9RHOB</name>
<evidence type="ECO:0000313" key="2">
    <source>
        <dbReference type="EMBL" id="OJI94499.1"/>
    </source>
</evidence>
<keyword evidence="1" id="KW-0732">Signal</keyword>
<dbReference type="EMBL" id="MLCB01000094">
    <property type="protein sequence ID" value="OJI94499.1"/>
    <property type="molecule type" value="Genomic_DNA"/>
</dbReference>
<gene>
    <name evidence="2" type="ORF">PFRI_12680</name>
</gene>
<feature type="chain" id="PRO_5013064022" description="Lipoprotein SmpA/OmlA domain-containing protein" evidence="1">
    <location>
        <begin position="17"/>
        <end position="91"/>
    </location>
</feature>
<dbReference type="PROSITE" id="PS51257">
    <property type="entry name" value="PROKAR_LIPOPROTEIN"/>
    <property type="match status" value="1"/>
</dbReference>
<dbReference type="RefSeq" id="WP_072629868.1">
    <property type="nucleotide sequence ID" value="NZ_JABBAN010000166.1"/>
</dbReference>
<dbReference type="Proteomes" id="UP000184514">
    <property type="component" value="Unassembled WGS sequence"/>
</dbReference>
<accession>A0A1L9NYZ5</accession>
<sequence>MTLNRVFILTALPLLAACQDISTAGGSVPSPFIAEVPESILEIAAPGQNLNALLIDPVDGCYTYQHVGPVENTMLPLRASNGRPICTRVDA</sequence>
<evidence type="ECO:0000313" key="3">
    <source>
        <dbReference type="Proteomes" id="UP000184514"/>
    </source>
</evidence>
<feature type="signal peptide" evidence="1">
    <location>
        <begin position="1"/>
        <end position="16"/>
    </location>
</feature>
<dbReference type="STRING" id="696762.PFRI_12680"/>
<reference evidence="2 3" key="1">
    <citation type="submission" date="2016-10" db="EMBL/GenBank/DDBJ databases">
        <title>Genome sequence of Planktotalea frisia SH6-1.</title>
        <authorList>
            <person name="Poehlein A."/>
            <person name="Bakenhus I."/>
            <person name="Voget S."/>
            <person name="Brinkhoff T."/>
            <person name="Simon M."/>
        </authorList>
    </citation>
    <scope>NUCLEOTIDE SEQUENCE [LARGE SCALE GENOMIC DNA]</scope>
    <source>
        <strain evidence="2 3">SH6-1</strain>
    </source>
</reference>
<dbReference type="OrthoDB" id="7659063at2"/>
<protein>
    <recommendedName>
        <fullName evidence="4">Lipoprotein SmpA/OmlA domain-containing protein</fullName>
    </recommendedName>
</protein>
<evidence type="ECO:0008006" key="4">
    <source>
        <dbReference type="Google" id="ProtNLM"/>
    </source>
</evidence>
<comment type="caution">
    <text evidence="2">The sequence shown here is derived from an EMBL/GenBank/DDBJ whole genome shotgun (WGS) entry which is preliminary data.</text>
</comment>
<evidence type="ECO:0000256" key="1">
    <source>
        <dbReference type="SAM" id="SignalP"/>
    </source>
</evidence>
<dbReference type="AlphaFoldDB" id="A0A1L9NYZ5"/>
<keyword evidence="3" id="KW-1185">Reference proteome</keyword>